<organism evidence="2 3">
    <name type="scientific">Frankia nepalensis</name>
    <dbReference type="NCBI Taxonomy" id="1836974"/>
    <lineage>
        <taxon>Bacteria</taxon>
        <taxon>Bacillati</taxon>
        <taxon>Actinomycetota</taxon>
        <taxon>Actinomycetes</taxon>
        <taxon>Frankiales</taxon>
        <taxon>Frankiaceae</taxon>
        <taxon>Frankia</taxon>
    </lineage>
</organism>
<evidence type="ECO:0000313" key="2">
    <source>
        <dbReference type="EMBL" id="MBL7626414.1"/>
    </source>
</evidence>
<keyword evidence="3" id="KW-1185">Reference proteome</keyword>
<dbReference type="EMBL" id="JAEACQ010000132">
    <property type="protein sequence ID" value="MBL7626414.1"/>
    <property type="molecule type" value="Genomic_DNA"/>
</dbReference>
<accession>A0A937UK37</accession>
<evidence type="ECO:0000256" key="1">
    <source>
        <dbReference type="SAM" id="MobiDB-lite"/>
    </source>
</evidence>
<sequence>DTPAGFAAAVSAALAAPGDPALTARRQRFAAGHSWNDRAARIAKLLGVDHDALARPGTARAGEPADADGGPDARETPAAQWSQPPVRGQ</sequence>
<proteinExistence type="predicted"/>
<dbReference type="AlphaFoldDB" id="A0A937UK37"/>
<name>A0A937UK37_9ACTN</name>
<gene>
    <name evidence="2" type="ORF">I7412_04345</name>
</gene>
<comment type="caution">
    <text evidence="2">The sequence shown here is derived from an EMBL/GenBank/DDBJ whole genome shotgun (WGS) entry which is preliminary data.</text>
</comment>
<feature type="non-terminal residue" evidence="2">
    <location>
        <position position="1"/>
    </location>
</feature>
<feature type="region of interest" description="Disordered" evidence="1">
    <location>
        <begin position="55"/>
        <end position="89"/>
    </location>
</feature>
<dbReference type="Proteomes" id="UP000604475">
    <property type="component" value="Unassembled WGS sequence"/>
</dbReference>
<reference evidence="2" key="1">
    <citation type="submission" date="2020-12" db="EMBL/GenBank/DDBJ databases">
        <title>Genomic characterization of non-nitrogen-fixing Frankia strains.</title>
        <authorList>
            <person name="Carlos-Shanley C."/>
            <person name="Guerra T."/>
            <person name="Hahn D."/>
        </authorList>
    </citation>
    <scope>NUCLEOTIDE SEQUENCE</scope>
    <source>
        <strain evidence="2">CN6</strain>
    </source>
</reference>
<protein>
    <submittedName>
        <fullName evidence="2">Uncharacterized protein</fullName>
    </submittedName>
</protein>
<evidence type="ECO:0000313" key="3">
    <source>
        <dbReference type="Proteomes" id="UP000604475"/>
    </source>
</evidence>